<feature type="non-terminal residue" evidence="2">
    <location>
        <position position="1"/>
    </location>
</feature>
<organism evidence="2">
    <name type="scientific">uncultured Thermomicrobiales bacterium</name>
    <dbReference type="NCBI Taxonomy" id="1645740"/>
    <lineage>
        <taxon>Bacteria</taxon>
        <taxon>Pseudomonadati</taxon>
        <taxon>Thermomicrobiota</taxon>
        <taxon>Thermomicrobia</taxon>
        <taxon>Thermomicrobiales</taxon>
        <taxon>environmental samples</taxon>
    </lineage>
</organism>
<accession>A0A6J4UM46</accession>
<sequence length="44" mass="4366">AAIDGDRRLLGGRPHRAALGRGARGDAGRLHGILHDPGAGSAGL</sequence>
<dbReference type="EMBL" id="CADCWF010000130">
    <property type="protein sequence ID" value="CAA9554829.1"/>
    <property type="molecule type" value="Genomic_DNA"/>
</dbReference>
<proteinExistence type="predicted"/>
<evidence type="ECO:0000313" key="2">
    <source>
        <dbReference type="EMBL" id="CAA9554829.1"/>
    </source>
</evidence>
<feature type="non-terminal residue" evidence="2">
    <location>
        <position position="44"/>
    </location>
</feature>
<feature type="region of interest" description="Disordered" evidence="1">
    <location>
        <begin position="1"/>
        <end position="27"/>
    </location>
</feature>
<gene>
    <name evidence="2" type="ORF">AVDCRST_MAG59-2070</name>
</gene>
<reference evidence="2" key="1">
    <citation type="submission" date="2020-02" db="EMBL/GenBank/DDBJ databases">
        <authorList>
            <person name="Meier V. D."/>
        </authorList>
    </citation>
    <scope>NUCLEOTIDE SEQUENCE</scope>
    <source>
        <strain evidence="2">AVDCRST_MAG59</strain>
    </source>
</reference>
<evidence type="ECO:0000256" key="1">
    <source>
        <dbReference type="SAM" id="MobiDB-lite"/>
    </source>
</evidence>
<protein>
    <submittedName>
        <fullName evidence="2">Uncharacterized protein</fullName>
    </submittedName>
</protein>
<dbReference type="AlphaFoldDB" id="A0A6J4UM46"/>
<name>A0A6J4UM46_9BACT</name>